<dbReference type="AlphaFoldDB" id="A0A329RE56"/>
<protein>
    <recommendedName>
        <fullName evidence="11">Transmembrane protein</fullName>
    </recommendedName>
</protein>
<comment type="caution">
    <text evidence="9">The sequence shown here is derived from an EMBL/GenBank/DDBJ whole genome shotgun (WGS) entry which is preliminary data.</text>
</comment>
<feature type="transmembrane region" description="Helical" evidence="2">
    <location>
        <begin position="212"/>
        <end position="239"/>
    </location>
</feature>
<dbReference type="EMBL" id="RCML01000314">
    <property type="protein sequence ID" value="KAG2981206.1"/>
    <property type="molecule type" value="Genomic_DNA"/>
</dbReference>
<accession>A0A329RE56</accession>
<organism evidence="9 10">
    <name type="scientific">Phytophthora cactorum</name>
    <dbReference type="NCBI Taxonomy" id="29920"/>
    <lineage>
        <taxon>Eukaryota</taxon>
        <taxon>Sar</taxon>
        <taxon>Stramenopiles</taxon>
        <taxon>Oomycota</taxon>
        <taxon>Peronosporomycetes</taxon>
        <taxon>Peronosporales</taxon>
        <taxon>Peronosporaceae</taxon>
        <taxon>Phytophthora</taxon>
    </lineage>
</organism>
<dbReference type="Proteomes" id="UP000760860">
    <property type="component" value="Unassembled WGS sequence"/>
</dbReference>
<dbReference type="Proteomes" id="UP000688947">
    <property type="component" value="Unassembled WGS sequence"/>
</dbReference>
<dbReference type="OrthoDB" id="121418at2759"/>
<dbReference type="EMBL" id="RCMK01001014">
    <property type="protein sequence ID" value="KAG2904693.1"/>
    <property type="molecule type" value="Genomic_DNA"/>
</dbReference>
<dbReference type="Proteomes" id="UP000736787">
    <property type="component" value="Unassembled WGS sequence"/>
</dbReference>
<evidence type="ECO:0000313" key="10">
    <source>
        <dbReference type="Proteomes" id="UP000251314"/>
    </source>
</evidence>
<sequence>MTDQCLPRLRVFLELSLLALLVLTAFTLRHQVTKNEDIPSKFDTNPLYDHIRPTFRRIVAAVVLGLEAWGVLGLVLSVQHDCPVSHWLVVLCLSLSGGCLLVGTWLGVREALLTIDCDTPTILWCLRCSCCSRLTKRALLLPPLALLVTLNVASWLESRSAEACNSSELLSPEIFFVGAACVFLIMFIATMLAVGCPLASRRFRAGSSRLSKVLVVLGLAAFAIASIGWAVVGLVSLLGHRNDVDPATLDANSCWDDVVVWHAAQWSIAQLLVVGCLLLLTTFCCRVENFFLAANAPEIDMTALSPRLATIKSPFESSNTKPSEVRSAQGATVV</sequence>
<evidence type="ECO:0008006" key="11">
    <source>
        <dbReference type="Google" id="ProtNLM"/>
    </source>
</evidence>
<feature type="transmembrane region" description="Helical" evidence="2">
    <location>
        <begin position="176"/>
        <end position="200"/>
    </location>
</feature>
<dbReference type="VEuPathDB" id="FungiDB:PC110_g21282"/>
<gene>
    <name evidence="8" type="ORF">JG687_00017788</name>
    <name evidence="9" type="ORF">PC110_g21282</name>
    <name evidence="3" type="ORF">PC113_g19328</name>
    <name evidence="5" type="ORF">PC115_g13539</name>
    <name evidence="4" type="ORF">PC117_g20967</name>
    <name evidence="6" type="ORF">PC118_g10763</name>
    <name evidence="7" type="ORF">PC129_g12334</name>
</gene>
<evidence type="ECO:0000313" key="6">
    <source>
        <dbReference type="EMBL" id="KAG2981206.1"/>
    </source>
</evidence>
<dbReference type="Proteomes" id="UP000697107">
    <property type="component" value="Unassembled WGS sequence"/>
</dbReference>
<reference evidence="9 10" key="1">
    <citation type="submission" date="2018-01" db="EMBL/GenBank/DDBJ databases">
        <title>Draft genome of the strawberry crown rot pathogen Phytophthora cactorum.</title>
        <authorList>
            <person name="Armitage A.D."/>
            <person name="Lysoe E."/>
            <person name="Nellist C.F."/>
            <person name="Harrison R.J."/>
            <person name="Brurberg M.B."/>
        </authorList>
    </citation>
    <scope>NUCLEOTIDE SEQUENCE [LARGE SCALE GENOMIC DNA]</scope>
    <source>
        <strain evidence="9 10">10300</strain>
    </source>
</reference>
<evidence type="ECO:0000256" key="1">
    <source>
        <dbReference type="SAM" id="MobiDB-lite"/>
    </source>
</evidence>
<feature type="transmembrane region" description="Helical" evidence="2">
    <location>
        <begin position="12"/>
        <end position="28"/>
    </location>
</feature>
<reference evidence="8" key="3">
    <citation type="submission" date="2021-01" db="EMBL/GenBank/DDBJ databases">
        <title>Phytophthora aleatoria, a newly-described species from Pinus radiata is distinct from Phytophthora cactorum isolates based on comparative genomics.</title>
        <authorList>
            <person name="Mcdougal R."/>
            <person name="Panda P."/>
            <person name="Williams N."/>
            <person name="Studholme D.J."/>
        </authorList>
    </citation>
    <scope>NUCLEOTIDE SEQUENCE</scope>
    <source>
        <strain evidence="8">NZFS 3830</strain>
    </source>
</reference>
<feature type="transmembrane region" description="Helical" evidence="2">
    <location>
        <begin position="259"/>
        <end position="280"/>
    </location>
</feature>
<dbReference type="Proteomes" id="UP000774804">
    <property type="component" value="Unassembled WGS sequence"/>
</dbReference>
<dbReference type="EMBL" id="MJFZ01001367">
    <property type="protein sequence ID" value="RAW22279.1"/>
    <property type="molecule type" value="Genomic_DNA"/>
</dbReference>
<name>A0A329RE56_9STRA</name>
<feature type="transmembrane region" description="Helical" evidence="2">
    <location>
        <begin position="84"/>
        <end position="106"/>
    </location>
</feature>
<dbReference type="EMBL" id="RCMG01000978">
    <property type="protein sequence ID" value="KAG2840179.1"/>
    <property type="molecule type" value="Genomic_DNA"/>
</dbReference>
<keyword evidence="10" id="KW-1185">Reference proteome</keyword>
<keyword evidence="2" id="KW-0472">Membrane</keyword>
<dbReference type="Proteomes" id="UP000735874">
    <property type="component" value="Unassembled WGS sequence"/>
</dbReference>
<evidence type="ECO:0000313" key="5">
    <source>
        <dbReference type="EMBL" id="KAG2908725.1"/>
    </source>
</evidence>
<dbReference type="Proteomes" id="UP000251314">
    <property type="component" value="Unassembled WGS sequence"/>
</dbReference>
<evidence type="ECO:0000313" key="9">
    <source>
        <dbReference type="EMBL" id="RAW22279.1"/>
    </source>
</evidence>
<dbReference type="EMBL" id="RCMI01000485">
    <property type="protein sequence ID" value="KAG2908725.1"/>
    <property type="molecule type" value="Genomic_DNA"/>
</dbReference>
<evidence type="ECO:0000313" key="3">
    <source>
        <dbReference type="EMBL" id="KAG2840179.1"/>
    </source>
</evidence>
<evidence type="ECO:0000313" key="4">
    <source>
        <dbReference type="EMBL" id="KAG2904693.1"/>
    </source>
</evidence>
<keyword evidence="2" id="KW-1133">Transmembrane helix</keyword>
<evidence type="ECO:0000256" key="2">
    <source>
        <dbReference type="SAM" id="Phobius"/>
    </source>
</evidence>
<keyword evidence="2" id="KW-0812">Transmembrane</keyword>
<feature type="transmembrane region" description="Helical" evidence="2">
    <location>
        <begin position="58"/>
        <end position="78"/>
    </location>
</feature>
<dbReference type="EMBL" id="JAENGZ010002182">
    <property type="protein sequence ID" value="KAG6944570.1"/>
    <property type="molecule type" value="Genomic_DNA"/>
</dbReference>
<dbReference type="EMBL" id="RCMV01000462">
    <property type="protein sequence ID" value="KAG3216795.1"/>
    <property type="molecule type" value="Genomic_DNA"/>
</dbReference>
<feature type="region of interest" description="Disordered" evidence="1">
    <location>
        <begin position="315"/>
        <end position="334"/>
    </location>
</feature>
<evidence type="ECO:0000313" key="8">
    <source>
        <dbReference type="EMBL" id="KAG6944570.1"/>
    </source>
</evidence>
<evidence type="ECO:0000313" key="7">
    <source>
        <dbReference type="EMBL" id="KAG3216795.1"/>
    </source>
</evidence>
<reference evidence="3" key="2">
    <citation type="submission" date="2018-10" db="EMBL/GenBank/DDBJ databases">
        <title>Effector identification in a new, highly contiguous assembly of the strawberry crown rot pathogen Phytophthora cactorum.</title>
        <authorList>
            <person name="Armitage A.D."/>
            <person name="Nellist C.F."/>
            <person name="Bates H."/>
            <person name="Vickerstaff R.J."/>
            <person name="Harrison R.J."/>
        </authorList>
    </citation>
    <scope>NUCLEOTIDE SEQUENCE</scope>
    <source>
        <strain evidence="3">15-7</strain>
        <strain evidence="5">4032</strain>
        <strain evidence="4">4040</strain>
        <strain evidence="6">P415</strain>
        <strain evidence="7">P421</strain>
    </source>
</reference>
<proteinExistence type="predicted"/>